<organism evidence="2 3">
    <name type="scientific">Cannabis sativa</name>
    <name type="common">Hemp</name>
    <name type="synonym">Marijuana</name>
    <dbReference type="NCBI Taxonomy" id="3483"/>
    <lineage>
        <taxon>Eukaryota</taxon>
        <taxon>Viridiplantae</taxon>
        <taxon>Streptophyta</taxon>
        <taxon>Embryophyta</taxon>
        <taxon>Tracheophyta</taxon>
        <taxon>Spermatophyta</taxon>
        <taxon>Magnoliopsida</taxon>
        <taxon>eudicotyledons</taxon>
        <taxon>Gunneridae</taxon>
        <taxon>Pentapetalae</taxon>
        <taxon>rosids</taxon>
        <taxon>fabids</taxon>
        <taxon>Rosales</taxon>
        <taxon>Cannabaceae</taxon>
        <taxon>Cannabis</taxon>
    </lineage>
</organism>
<reference evidence="2" key="1">
    <citation type="submission" date="2018-11" db="EMBL/GenBank/DDBJ databases">
        <authorList>
            <person name="Grassa J C."/>
        </authorList>
    </citation>
    <scope>NUCLEOTIDE SEQUENCE [LARGE SCALE GENOMIC DNA]</scope>
</reference>
<dbReference type="Gramene" id="evm.model.07.922">
    <property type="protein sequence ID" value="cds.evm.model.07.922"/>
    <property type="gene ID" value="evm.TU.07.922"/>
</dbReference>
<feature type="compositionally biased region" description="Basic and acidic residues" evidence="1">
    <location>
        <begin position="65"/>
        <end position="86"/>
    </location>
</feature>
<evidence type="ECO:0000313" key="3">
    <source>
        <dbReference type="Proteomes" id="UP000596661"/>
    </source>
</evidence>
<dbReference type="EMBL" id="UZAU01000650">
    <property type="status" value="NOT_ANNOTATED_CDS"/>
    <property type="molecule type" value="Genomic_DNA"/>
</dbReference>
<protein>
    <submittedName>
        <fullName evidence="2">Uncharacterized protein</fullName>
    </submittedName>
</protein>
<feature type="compositionally biased region" description="Basic and acidic residues" evidence="1">
    <location>
        <begin position="44"/>
        <end position="57"/>
    </location>
</feature>
<sequence length="109" mass="11591">MTVPKLQTTSKMDTLNSQSLLNDGNIAGSSDDIGGVEECLTMGPKEHEQTHNDDWRSGNEAGDGGLHEEITHEELGSSSRQDHPRPAELPAEGRGTPSLRGNGVVQDTG</sequence>
<accession>A0A803Q713</accession>
<feature type="compositionally biased region" description="Polar residues" evidence="1">
    <location>
        <begin position="1"/>
        <end position="22"/>
    </location>
</feature>
<feature type="region of interest" description="Disordered" evidence="1">
    <location>
        <begin position="1"/>
        <end position="109"/>
    </location>
</feature>
<dbReference type="AlphaFoldDB" id="A0A803Q713"/>
<dbReference type="EnsemblPlants" id="evm.model.07.922">
    <property type="protein sequence ID" value="cds.evm.model.07.922"/>
    <property type="gene ID" value="evm.TU.07.922"/>
</dbReference>
<evidence type="ECO:0000256" key="1">
    <source>
        <dbReference type="SAM" id="MobiDB-lite"/>
    </source>
</evidence>
<name>A0A803Q713_CANSA</name>
<evidence type="ECO:0000313" key="2">
    <source>
        <dbReference type="EnsemblPlants" id="cds.evm.model.07.922"/>
    </source>
</evidence>
<dbReference type="Proteomes" id="UP000596661">
    <property type="component" value="Chromosome 7"/>
</dbReference>
<keyword evidence="3" id="KW-1185">Reference proteome</keyword>
<reference evidence="2" key="2">
    <citation type="submission" date="2021-03" db="UniProtKB">
        <authorList>
            <consortium name="EnsemblPlants"/>
        </authorList>
    </citation>
    <scope>IDENTIFICATION</scope>
</reference>
<proteinExistence type="predicted"/>